<evidence type="ECO:0000313" key="10">
    <source>
        <dbReference type="EMBL" id="MBB5343864.1"/>
    </source>
</evidence>
<dbReference type="EMBL" id="JACHDZ010000002">
    <property type="protein sequence ID" value="MBB5343864.1"/>
    <property type="molecule type" value="Genomic_DNA"/>
</dbReference>
<name>A0A7W8N386_9BACT</name>
<dbReference type="SUPFAM" id="SSF51556">
    <property type="entry name" value="Metallo-dependent hydrolases"/>
    <property type="match status" value="1"/>
</dbReference>
<dbReference type="PANTHER" id="PTHR42752">
    <property type="entry name" value="IMIDAZOLONEPROPIONASE"/>
    <property type="match status" value="1"/>
</dbReference>
<dbReference type="SUPFAM" id="SSF51338">
    <property type="entry name" value="Composite domain of metallo-dependent hydrolases"/>
    <property type="match status" value="1"/>
</dbReference>
<dbReference type="GO" id="GO:0005737">
    <property type="term" value="C:cytoplasm"/>
    <property type="evidence" value="ECO:0007669"/>
    <property type="project" value="UniProtKB-UniRule"/>
</dbReference>
<keyword evidence="3" id="KW-0479">Metal-binding</keyword>
<dbReference type="NCBIfam" id="TIGR01224">
    <property type="entry name" value="hutI"/>
    <property type="match status" value="1"/>
</dbReference>
<dbReference type="Proteomes" id="UP000569092">
    <property type="component" value="Unassembled WGS sequence"/>
</dbReference>
<proteinExistence type="predicted"/>
<dbReference type="EC" id="3.5.2.7" evidence="2 8"/>
<comment type="caution">
    <text evidence="10">The sequence shown here is derived from an EMBL/GenBank/DDBJ whole genome shotgun (WGS) entry which is preliminary data.</text>
</comment>
<feature type="domain" description="Amidohydrolase-related" evidence="9">
    <location>
        <begin position="68"/>
        <end position="402"/>
    </location>
</feature>
<dbReference type="Gene3D" id="3.20.20.140">
    <property type="entry name" value="Metal-dependent hydrolases"/>
    <property type="match status" value="1"/>
</dbReference>
<evidence type="ECO:0000259" key="9">
    <source>
        <dbReference type="Pfam" id="PF01979"/>
    </source>
</evidence>
<evidence type="ECO:0000256" key="8">
    <source>
        <dbReference type="NCBIfam" id="TIGR01224"/>
    </source>
</evidence>
<dbReference type="InterPro" id="IPR005920">
    <property type="entry name" value="HutI"/>
</dbReference>
<dbReference type="InterPro" id="IPR006680">
    <property type="entry name" value="Amidohydro-rel"/>
</dbReference>
<evidence type="ECO:0000256" key="5">
    <source>
        <dbReference type="ARBA" id="ARBA00022808"/>
    </source>
</evidence>
<dbReference type="GO" id="GO:0019556">
    <property type="term" value="P:L-histidine catabolic process to glutamate and formamide"/>
    <property type="evidence" value="ECO:0007669"/>
    <property type="project" value="UniProtKB-UniRule"/>
</dbReference>
<evidence type="ECO:0000256" key="7">
    <source>
        <dbReference type="ARBA" id="ARBA00023004"/>
    </source>
</evidence>
<dbReference type="GO" id="GO:0046872">
    <property type="term" value="F:metal ion binding"/>
    <property type="evidence" value="ECO:0007669"/>
    <property type="project" value="UniProtKB-KW"/>
</dbReference>
<keyword evidence="5" id="KW-0369">Histidine metabolism</keyword>
<evidence type="ECO:0000256" key="2">
    <source>
        <dbReference type="ARBA" id="ARBA00012864"/>
    </source>
</evidence>
<evidence type="ECO:0000313" key="11">
    <source>
        <dbReference type="Proteomes" id="UP000569092"/>
    </source>
</evidence>
<accession>A0A7W8N386</accession>
<dbReference type="PANTHER" id="PTHR42752:SF1">
    <property type="entry name" value="IMIDAZOLONEPROPIONASE-RELATED"/>
    <property type="match status" value="1"/>
</dbReference>
<evidence type="ECO:0000256" key="6">
    <source>
        <dbReference type="ARBA" id="ARBA00022833"/>
    </source>
</evidence>
<organism evidence="10 11">
    <name type="scientific">Tunturiibacter lichenicola</name>
    <dbReference type="NCBI Taxonomy" id="2051959"/>
    <lineage>
        <taxon>Bacteria</taxon>
        <taxon>Pseudomonadati</taxon>
        <taxon>Acidobacteriota</taxon>
        <taxon>Terriglobia</taxon>
        <taxon>Terriglobales</taxon>
        <taxon>Acidobacteriaceae</taxon>
        <taxon>Tunturiibacter</taxon>
    </lineage>
</organism>
<keyword evidence="7" id="KW-0408">Iron</keyword>
<sequence length="407" mass="43328">MNELLLAGISQVVTPFGVGPKRGAAMRQLRIVPEAAVAVDAGVISWIGPEREWSGSAESVIDLGRRAVVPGLVDPHTHAVWAGDRLADFEARSTGATYEEILAAGGGIWHTIRETTEKSSEEMATLALPRIEALQRSGATTIEVKSGYGYTLEAEMRMLEAIRLLQGRTQSRLVPTLLIHICPERPTERQAYREMVCNELIPEVARRRLASAVDIFVEHHAWSSEDARIVLACAQAAGLRIKLHTEQFQQVGGLELGVEMGALSVDHLEVCSLEQCELVARSKTIATILPGVSLHLGLAAAPGRKLIDAGAAVAIGTDLNPGSSPLFSTAAAMGLAVRLNGLTAPEALTACTVNAAAALGLASVGRLEVGMQADLLVLESADWRDLSYTLGQNMVCEVWVAGRKQAA</sequence>
<keyword evidence="6" id="KW-0862">Zinc</keyword>
<evidence type="ECO:0000256" key="4">
    <source>
        <dbReference type="ARBA" id="ARBA00022801"/>
    </source>
</evidence>
<dbReference type="InterPro" id="IPR011059">
    <property type="entry name" value="Metal-dep_hydrolase_composite"/>
</dbReference>
<dbReference type="InterPro" id="IPR032466">
    <property type="entry name" value="Metal_Hydrolase"/>
</dbReference>
<dbReference type="Pfam" id="PF01979">
    <property type="entry name" value="Amidohydro_1"/>
    <property type="match status" value="1"/>
</dbReference>
<dbReference type="Gene3D" id="2.30.40.10">
    <property type="entry name" value="Urease, subunit C, domain 1"/>
    <property type="match status" value="1"/>
</dbReference>
<protein>
    <recommendedName>
        <fullName evidence="2 8">Imidazolonepropionase</fullName>
        <ecNumber evidence="2 8">3.5.2.7</ecNumber>
    </recommendedName>
</protein>
<dbReference type="AlphaFoldDB" id="A0A7W8N386"/>
<evidence type="ECO:0000256" key="3">
    <source>
        <dbReference type="ARBA" id="ARBA00022723"/>
    </source>
</evidence>
<dbReference type="GO" id="GO:0050480">
    <property type="term" value="F:imidazolonepropionase activity"/>
    <property type="evidence" value="ECO:0007669"/>
    <property type="project" value="UniProtKB-UniRule"/>
</dbReference>
<gene>
    <name evidence="10" type="ORF">HDF10_001839</name>
</gene>
<comment type="pathway">
    <text evidence="1">Amino-acid degradation.</text>
</comment>
<evidence type="ECO:0000256" key="1">
    <source>
        <dbReference type="ARBA" id="ARBA00005023"/>
    </source>
</evidence>
<keyword evidence="4 10" id="KW-0378">Hydrolase</keyword>
<reference evidence="10 11" key="1">
    <citation type="submission" date="2020-08" db="EMBL/GenBank/DDBJ databases">
        <title>Genomic Encyclopedia of Type Strains, Phase IV (KMG-V): Genome sequencing to study the core and pangenomes of soil and plant-associated prokaryotes.</title>
        <authorList>
            <person name="Whitman W."/>
        </authorList>
    </citation>
    <scope>NUCLEOTIDE SEQUENCE [LARGE SCALE GENOMIC DNA]</scope>
    <source>
        <strain evidence="10 11">M8US30</strain>
    </source>
</reference>